<accession>A0AAN2C8J0</accession>
<reference evidence="2 3" key="1">
    <citation type="journal article" date="2022" name="ISME Commun">
        <title>Vulcanimicrobium alpinus gen. nov. sp. nov., the first cultivated representative of the candidate phylum 'Eremiobacterota', is a metabolically versatile aerobic anoxygenic phototroph.</title>
        <authorList>
            <person name="Yabe S."/>
            <person name="Muto K."/>
            <person name="Abe K."/>
            <person name="Yokota A."/>
            <person name="Staudigel H."/>
            <person name="Tebo B.M."/>
        </authorList>
    </citation>
    <scope>NUCLEOTIDE SEQUENCE [LARGE SCALE GENOMIC DNA]</scope>
    <source>
        <strain evidence="2 3">WC8-2</strain>
    </source>
</reference>
<evidence type="ECO:0000256" key="1">
    <source>
        <dbReference type="SAM" id="MobiDB-lite"/>
    </source>
</evidence>
<gene>
    <name evidence="2" type="ORF">WPS_06150</name>
</gene>
<organism evidence="2 3">
    <name type="scientific">Vulcanimicrobium alpinum</name>
    <dbReference type="NCBI Taxonomy" id="3016050"/>
    <lineage>
        <taxon>Bacteria</taxon>
        <taxon>Bacillati</taxon>
        <taxon>Vulcanimicrobiota</taxon>
        <taxon>Vulcanimicrobiia</taxon>
        <taxon>Vulcanimicrobiales</taxon>
        <taxon>Vulcanimicrobiaceae</taxon>
        <taxon>Vulcanimicrobium</taxon>
    </lineage>
</organism>
<evidence type="ECO:0000313" key="3">
    <source>
        <dbReference type="Proteomes" id="UP001317532"/>
    </source>
</evidence>
<protein>
    <submittedName>
        <fullName evidence="2">Uncharacterized protein</fullName>
    </submittedName>
</protein>
<sequence>MARRHDPDDPVELHSPVPEPPPLSRAEADVAGITTTPEVIYADTDEDENRDDIADSHRAEPDEHF</sequence>
<dbReference type="KEGG" id="vab:WPS_06150"/>
<feature type="compositionally biased region" description="Basic and acidic residues" evidence="1">
    <location>
        <begin position="51"/>
        <end position="65"/>
    </location>
</feature>
<feature type="compositionally biased region" description="Basic and acidic residues" evidence="1">
    <location>
        <begin position="1"/>
        <end position="12"/>
    </location>
</feature>
<dbReference type="Proteomes" id="UP001317532">
    <property type="component" value="Chromosome"/>
</dbReference>
<dbReference type="AlphaFoldDB" id="A0AAN2C8J0"/>
<dbReference type="RefSeq" id="WP_317996389.1">
    <property type="nucleotide sequence ID" value="NZ_AP025523.1"/>
</dbReference>
<keyword evidence="3" id="KW-1185">Reference proteome</keyword>
<proteinExistence type="predicted"/>
<name>A0AAN2C8J0_UNVUL</name>
<feature type="region of interest" description="Disordered" evidence="1">
    <location>
        <begin position="1"/>
        <end position="65"/>
    </location>
</feature>
<evidence type="ECO:0000313" key="2">
    <source>
        <dbReference type="EMBL" id="BDE05339.1"/>
    </source>
</evidence>
<dbReference type="EMBL" id="AP025523">
    <property type="protein sequence ID" value="BDE05339.1"/>
    <property type="molecule type" value="Genomic_DNA"/>
</dbReference>